<dbReference type="PANTHER" id="PTHR10458">
    <property type="entry name" value="PEPTIDE DEFORMYLASE"/>
    <property type="match status" value="1"/>
</dbReference>
<comment type="function">
    <text evidence="6 7">Removes the formyl group from the N-terminal Met of newly synthesized proteins.</text>
</comment>
<keyword evidence="5 7" id="KW-0648">Protein biosynthesis</keyword>
<protein>
    <recommendedName>
        <fullName evidence="2 7">Peptide deformylase</fullName>
        <ecNumber evidence="2 7">3.5.1.88</ecNumber>
    </recommendedName>
</protein>
<evidence type="ECO:0000256" key="3">
    <source>
        <dbReference type="ARBA" id="ARBA00022723"/>
    </source>
</evidence>
<evidence type="ECO:0000256" key="2">
    <source>
        <dbReference type="ARBA" id="ARBA00012175"/>
    </source>
</evidence>
<dbReference type="GO" id="GO:0006412">
    <property type="term" value="P:translation"/>
    <property type="evidence" value="ECO:0007669"/>
    <property type="project" value="UniProtKB-KW"/>
</dbReference>
<dbReference type="OrthoDB" id="276063at2759"/>
<dbReference type="Gene3D" id="3.90.45.10">
    <property type="entry name" value="Peptide deformylase"/>
    <property type="match status" value="1"/>
</dbReference>
<dbReference type="CDD" id="cd00487">
    <property type="entry name" value="Pep_deformylase"/>
    <property type="match status" value="1"/>
</dbReference>
<dbReference type="NCBIfam" id="NF001159">
    <property type="entry name" value="PRK00150.1-3"/>
    <property type="match status" value="1"/>
</dbReference>
<keyword evidence="9" id="KW-1185">Reference proteome</keyword>
<organism evidence="8 9">
    <name type="scientific">Andalucia godoyi</name>
    <name type="common">Flagellate</name>
    <dbReference type="NCBI Taxonomy" id="505711"/>
    <lineage>
        <taxon>Eukaryota</taxon>
        <taxon>Discoba</taxon>
        <taxon>Jakobida</taxon>
        <taxon>Andalucina</taxon>
        <taxon>Andaluciidae</taxon>
        <taxon>Andalucia</taxon>
    </lineage>
</organism>
<dbReference type="InterPro" id="IPR023635">
    <property type="entry name" value="Peptide_deformylase"/>
</dbReference>
<gene>
    <name evidence="8" type="ORF">ANDGO_04435</name>
</gene>
<evidence type="ECO:0000313" key="8">
    <source>
        <dbReference type="EMBL" id="KAF0852834.1"/>
    </source>
</evidence>
<keyword evidence="4 7" id="KW-0378">Hydrolase</keyword>
<dbReference type="InterPro" id="IPR036821">
    <property type="entry name" value="Peptide_deformylase_sf"/>
</dbReference>
<dbReference type="Proteomes" id="UP000799049">
    <property type="component" value="Unassembled WGS sequence"/>
</dbReference>
<dbReference type="GO" id="GO:0005739">
    <property type="term" value="C:mitochondrion"/>
    <property type="evidence" value="ECO:0007669"/>
    <property type="project" value="TreeGrafter"/>
</dbReference>
<sequence>MRFSNVAKLTFLGNPALRKVCQPVDFSHHRAQVKTLATQLTNTMKTHCGVGIAAPQINTLLRVFIMSNEGQTEYKTIVNPVLESVITTSTNSVGGTSGTSAAVKGKVVSEMENEKEWGWEGCLSIPGFLGYVPRFRNIKVSYLDVNGIQKSETLQGFEARVFQHELDHLNGIVYIDRLVSTQHLIVESEFSKHAKHIEKSSSTIL</sequence>
<keyword evidence="3 7" id="KW-0479">Metal-binding</keyword>
<dbReference type="GO" id="GO:0046872">
    <property type="term" value="F:metal ion binding"/>
    <property type="evidence" value="ECO:0007669"/>
    <property type="project" value="UniProtKB-KW"/>
</dbReference>
<dbReference type="SUPFAM" id="SSF56420">
    <property type="entry name" value="Peptide deformylase"/>
    <property type="match status" value="1"/>
</dbReference>
<dbReference type="GO" id="GO:0042586">
    <property type="term" value="F:peptide deformylase activity"/>
    <property type="evidence" value="ECO:0007669"/>
    <property type="project" value="UniProtKB-EC"/>
</dbReference>
<dbReference type="PRINTS" id="PR01576">
    <property type="entry name" value="PDEFORMYLASE"/>
</dbReference>
<dbReference type="HAMAP" id="MF_00163">
    <property type="entry name" value="Pep_deformylase"/>
    <property type="match status" value="1"/>
</dbReference>
<evidence type="ECO:0000256" key="7">
    <source>
        <dbReference type="RuleBase" id="RU362111"/>
    </source>
</evidence>
<name>A0A8K0AHW6_ANDGO</name>
<evidence type="ECO:0000313" key="9">
    <source>
        <dbReference type="Proteomes" id="UP000799049"/>
    </source>
</evidence>
<evidence type="ECO:0000256" key="6">
    <source>
        <dbReference type="ARBA" id="ARBA00037114"/>
    </source>
</evidence>
<comment type="similarity">
    <text evidence="1 7">Belongs to the polypeptide deformylase family.</text>
</comment>
<evidence type="ECO:0000256" key="1">
    <source>
        <dbReference type="ARBA" id="ARBA00010759"/>
    </source>
</evidence>
<dbReference type="AlphaFoldDB" id="A0A8K0AHW6"/>
<dbReference type="Pfam" id="PF01327">
    <property type="entry name" value="Pep_deformylase"/>
    <property type="match status" value="1"/>
</dbReference>
<dbReference type="PIRSF" id="PIRSF004749">
    <property type="entry name" value="Pep_def"/>
    <property type="match status" value="1"/>
</dbReference>
<dbReference type="EC" id="3.5.1.88" evidence="2 7"/>
<reference evidence="8" key="1">
    <citation type="submission" date="2019-09" db="EMBL/GenBank/DDBJ databases">
        <title>The Mitochondrial Proteome of the Jakobid, Andalucia godoyi, a Protist With the Most Gene-Rich and Bacteria-Like Mitochondrial Genome.</title>
        <authorList>
            <person name="Gray M.W."/>
            <person name="Burger G."/>
            <person name="Derelle R."/>
            <person name="Klimes V."/>
            <person name="Leger M."/>
            <person name="Sarrasin M."/>
            <person name="Vlcek C."/>
            <person name="Roger A.J."/>
            <person name="Elias M."/>
            <person name="Lang B.F."/>
        </authorList>
    </citation>
    <scope>NUCLEOTIDE SEQUENCE</scope>
    <source>
        <strain evidence="8">And28</strain>
    </source>
</reference>
<dbReference type="PANTHER" id="PTHR10458:SF2">
    <property type="entry name" value="PEPTIDE DEFORMYLASE, MITOCHONDRIAL"/>
    <property type="match status" value="1"/>
</dbReference>
<accession>A0A8K0AHW6</accession>
<dbReference type="EMBL" id="VRVR01000014">
    <property type="protein sequence ID" value="KAF0852834.1"/>
    <property type="molecule type" value="Genomic_DNA"/>
</dbReference>
<comment type="caution">
    <text evidence="8">The sequence shown here is derived from an EMBL/GenBank/DDBJ whole genome shotgun (WGS) entry which is preliminary data.</text>
</comment>
<proteinExistence type="inferred from homology"/>
<evidence type="ECO:0000256" key="4">
    <source>
        <dbReference type="ARBA" id="ARBA00022801"/>
    </source>
</evidence>
<evidence type="ECO:0000256" key="5">
    <source>
        <dbReference type="ARBA" id="ARBA00022917"/>
    </source>
</evidence>
<comment type="catalytic activity">
    <reaction evidence="7">
        <text>N-terminal N-formyl-L-methionyl-[peptide] + H2O = N-terminal L-methionyl-[peptide] + formate</text>
        <dbReference type="Rhea" id="RHEA:24420"/>
        <dbReference type="Rhea" id="RHEA-COMP:10639"/>
        <dbReference type="Rhea" id="RHEA-COMP:10640"/>
        <dbReference type="ChEBI" id="CHEBI:15377"/>
        <dbReference type="ChEBI" id="CHEBI:15740"/>
        <dbReference type="ChEBI" id="CHEBI:49298"/>
        <dbReference type="ChEBI" id="CHEBI:64731"/>
        <dbReference type="EC" id="3.5.1.88"/>
    </reaction>
</comment>